<dbReference type="Gene3D" id="1.10.3720.10">
    <property type="entry name" value="MetI-like"/>
    <property type="match status" value="1"/>
</dbReference>
<dbReference type="EMBL" id="JYIT01000074">
    <property type="protein sequence ID" value="KJL24265.1"/>
    <property type="molecule type" value="Genomic_DNA"/>
</dbReference>
<dbReference type="GO" id="GO:0005886">
    <property type="term" value="C:plasma membrane"/>
    <property type="evidence" value="ECO:0007669"/>
    <property type="project" value="UniProtKB-SubCell"/>
</dbReference>
<feature type="transmembrane region" description="Helical" evidence="7">
    <location>
        <begin position="225"/>
        <end position="246"/>
    </location>
</feature>
<feature type="transmembrane region" description="Helical" evidence="7">
    <location>
        <begin position="55"/>
        <end position="79"/>
    </location>
</feature>
<evidence type="ECO:0000256" key="1">
    <source>
        <dbReference type="ARBA" id="ARBA00004651"/>
    </source>
</evidence>
<evidence type="ECO:0000313" key="10">
    <source>
        <dbReference type="EMBL" id="SFR37514.1"/>
    </source>
</evidence>
<accession>A0A0F0KW05</accession>
<dbReference type="AlphaFoldDB" id="A0A0F0KW05"/>
<dbReference type="Proteomes" id="UP000033448">
    <property type="component" value="Unassembled WGS sequence"/>
</dbReference>
<comment type="similarity">
    <text evidence="7">Belongs to the binding-protein-dependent transport system permease family.</text>
</comment>
<evidence type="ECO:0000313" key="9">
    <source>
        <dbReference type="EMBL" id="KJL24265.1"/>
    </source>
</evidence>
<feature type="transmembrane region" description="Helical" evidence="7">
    <location>
        <begin position="165"/>
        <end position="187"/>
    </location>
</feature>
<dbReference type="Pfam" id="PF00528">
    <property type="entry name" value="BPD_transp_1"/>
    <property type="match status" value="1"/>
</dbReference>
<accession>A0A1I6G5N4</accession>
<keyword evidence="6 7" id="KW-0472">Membrane</keyword>
<reference evidence="9 11" key="1">
    <citation type="submission" date="2015-02" db="EMBL/GenBank/DDBJ databases">
        <title>Draft genome sequences of ten Microbacterium spp. with emphasis on heavy metal contaminated environments.</title>
        <authorList>
            <person name="Corretto E."/>
        </authorList>
    </citation>
    <scope>NUCLEOTIDE SEQUENCE [LARGE SCALE GENOMIC DNA]</scope>
    <source>
        <strain evidence="9 11">DSM 23848</strain>
    </source>
</reference>
<keyword evidence="11" id="KW-1185">Reference proteome</keyword>
<reference evidence="10" key="3">
    <citation type="submission" date="2016-10" db="EMBL/GenBank/DDBJ databases">
        <authorList>
            <person name="de Groot N.N."/>
        </authorList>
    </citation>
    <scope>NUCLEOTIDE SEQUENCE [LARGE SCALE GENOMIC DNA]</scope>
    <source>
        <strain evidence="10">CL127</strain>
    </source>
</reference>
<evidence type="ECO:0000259" key="8">
    <source>
        <dbReference type="PROSITE" id="PS50928"/>
    </source>
</evidence>
<evidence type="ECO:0000313" key="12">
    <source>
        <dbReference type="Proteomes" id="UP000198877"/>
    </source>
</evidence>
<evidence type="ECO:0000256" key="6">
    <source>
        <dbReference type="ARBA" id="ARBA00023136"/>
    </source>
</evidence>
<dbReference type="OrthoDB" id="9794684at2"/>
<proteinExistence type="inferred from homology"/>
<evidence type="ECO:0000256" key="4">
    <source>
        <dbReference type="ARBA" id="ARBA00022692"/>
    </source>
</evidence>
<organism evidence="9 11">
    <name type="scientific">Microbacterium azadirachtae</name>
    <dbReference type="NCBI Taxonomy" id="582680"/>
    <lineage>
        <taxon>Bacteria</taxon>
        <taxon>Bacillati</taxon>
        <taxon>Actinomycetota</taxon>
        <taxon>Actinomycetes</taxon>
        <taxon>Micrococcales</taxon>
        <taxon>Microbacteriaceae</taxon>
        <taxon>Microbacterium</taxon>
    </lineage>
</organism>
<dbReference type="PANTHER" id="PTHR43744">
    <property type="entry name" value="ABC TRANSPORTER PERMEASE PROTEIN MG189-RELATED-RELATED"/>
    <property type="match status" value="1"/>
</dbReference>
<dbReference type="PROSITE" id="PS50928">
    <property type="entry name" value="ABC_TM1"/>
    <property type="match status" value="1"/>
</dbReference>
<dbReference type="CDD" id="cd06261">
    <property type="entry name" value="TM_PBP2"/>
    <property type="match status" value="1"/>
</dbReference>
<evidence type="ECO:0000256" key="2">
    <source>
        <dbReference type="ARBA" id="ARBA00022448"/>
    </source>
</evidence>
<dbReference type="PATRIC" id="fig|582680.7.peg.1800"/>
<evidence type="ECO:0000256" key="5">
    <source>
        <dbReference type="ARBA" id="ARBA00022989"/>
    </source>
</evidence>
<evidence type="ECO:0000256" key="3">
    <source>
        <dbReference type="ARBA" id="ARBA00022475"/>
    </source>
</evidence>
<dbReference type="PANTHER" id="PTHR43744:SF8">
    <property type="entry name" value="SN-GLYCEROL-3-PHOSPHATE TRANSPORT SYSTEM PERMEASE PROTEIN UGPE"/>
    <property type="match status" value="1"/>
</dbReference>
<comment type="subcellular location">
    <subcellularLocation>
        <location evidence="1 7">Cell membrane</location>
        <topology evidence="1 7">Multi-pass membrane protein</topology>
    </subcellularLocation>
</comment>
<keyword evidence="4 7" id="KW-0812">Transmembrane</keyword>
<name>A0A0F0KW05_9MICO</name>
<dbReference type="SUPFAM" id="SSF161098">
    <property type="entry name" value="MetI-like"/>
    <property type="match status" value="1"/>
</dbReference>
<reference evidence="12" key="2">
    <citation type="submission" date="2016-10" db="EMBL/GenBank/DDBJ databases">
        <authorList>
            <person name="Varghese N."/>
            <person name="Submissions S."/>
        </authorList>
    </citation>
    <scope>NUCLEOTIDE SEQUENCE [LARGE SCALE GENOMIC DNA]</scope>
    <source>
        <strain evidence="12">CL127</strain>
    </source>
</reference>
<feature type="transmembrane region" description="Helical" evidence="7">
    <location>
        <begin position="91"/>
        <end position="112"/>
    </location>
</feature>
<dbReference type="InterPro" id="IPR035906">
    <property type="entry name" value="MetI-like_sf"/>
</dbReference>
<keyword evidence="5 7" id="KW-1133">Transmembrane helix</keyword>
<sequence>MFVLALVGLPLYVMILTTMKPASQAHTVNLNWPTENAFWANLGTVLTEGETVRSFFNSVLIAVPTVALALLTGALAAWVIARGRRVGTQMIYYLLLAGVMLPPAMIASVKLLQSIGLYNTVPGLILFQVGVGLGGIVFLMTGFVRGIPYEVEEAARIDGASSLRIFISIILPSMRPVLLTVGITNMLAVWNEFFTVFFLLPNPAFATLPLGLYKFAAANEYQLNWNLIFMQILLVSLPMMIVYLFAQKRILSGLLAGAGK</sequence>
<feature type="transmembrane region" description="Helical" evidence="7">
    <location>
        <begin position="124"/>
        <end position="144"/>
    </location>
</feature>
<dbReference type="GO" id="GO:0055085">
    <property type="term" value="P:transmembrane transport"/>
    <property type="evidence" value="ECO:0007669"/>
    <property type="project" value="InterPro"/>
</dbReference>
<dbReference type="RefSeq" id="WP_052674283.1">
    <property type="nucleotide sequence ID" value="NZ_FNGQ01000001.1"/>
</dbReference>
<feature type="domain" description="ABC transmembrane type-1" evidence="8">
    <location>
        <begin position="55"/>
        <end position="246"/>
    </location>
</feature>
<evidence type="ECO:0000256" key="7">
    <source>
        <dbReference type="RuleBase" id="RU363032"/>
    </source>
</evidence>
<dbReference type="Proteomes" id="UP000198877">
    <property type="component" value="Unassembled WGS sequence"/>
</dbReference>
<dbReference type="InterPro" id="IPR000515">
    <property type="entry name" value="MetI-like"/>
</dbReference>
<feature type="transmembrane region" description="Helical" evidence="7">
    <location>
        <begin position="193"/>
        <end position="213"/>
    </location>
</feature>
<keyword evidence="2 7" id="KW-0813">Transport</keyword>
<gene>
    <name evidence="9" type="primary">sugB_2</name>
    <name evidence="9" type="ORF">RL72_01756</name>
    <name evidence="10" type="ORF">SAMN04488591_0786</name>
</gene>
<protein>
    <submittedName>
        <fullName evidence="10">Raffinose/stachyose/melibiose transport system permease protein</fullName>
    </submittedName>
    <submittedName>
        <fullName evidence="9">Trehalose transport system permease protein SugB</fullName>
    </submittedName>
</protein>
<evidence type="ECO:0000313" key="11">
    <source>
        <dbReference type="Proteomes" id="UP000033448"/>
    </source>
</evidence>
<keyword evidence="3" id="KW-1003">Cell membrane</keyword>
<dbReference type="EMBL" id="FOYR01000001">
    <property type="protein sequence ID" value="SFR37514.1"/>
    <property type="molecule type" value="Genomic_DNA"/>
</dbReference>